<evidence type="ECO:0000313" key="3">
    <source>
        <dbReference type="EMBL" id="OAA76133.1"/>
    </source>
</evidence>
<proteinExistence type="predicted"/>
<dbReference type="OrthoDB" id="8964853at2759"/>
<organism evidence="3 4">
    <name type="scientific">Akanthomyces lecanii RCEF 1005</name>
    <dbReference type="NCBI Taxonomy" id="1081108"/>
    <lineage>
        <taxon>Eukaryota</taxon>
        <taxon>Fungi</taxon>
        <taxon>Dikarya</taxon>
        <taxon>Ascomycota</taxon>
        <taxon>Pezizomycotina</taxon>
        <taxon>Sordariomycetes</taxon>
        <taxon>Hypocreomycetidae</taxon>
        <taxon>Hypocreales</taxon>
        <taxon>Cordycipitaceae</taxon>
        <taxon>Akanthomyces</taxon>
        <taxon>Cordyceps confragosa</taxon>
    </lineage>
</organism>
<feature type="region of interest" description="Disordered" evidence="2">
    <location>
        <begin position="161"/>
        <end position="180"/>
    </location>
</feature>
<feature type="compositionally biased region" description="Basic and acidic residues" evidence="2">
    <location>
        <begin position="166"/>
        <end position="178"/>
    </location>
</feature>
<sequence>MSPPPASHARPDGAGRRKRPRPLPHVNARNLAIEKKRREQMNGNFLVSQLAVLYQQNPPNGEFSCLIQDLALLVPSLANAQRLTKVHIVNQAIEHLREQRDLCGAAAREMQELRAENERLAAQVSLLRRPSTGVPPAAAVPVRPVSRTMARLLDLSQLGSGTATLRDAREGPEPKGEKTALGAVETAIQQQATGLLSSMDHGNDTSAQYYQDLWNPGCDFTGMPEAQQKQLIWSCSVPNAFVDGSSSLLAATGVSTPPCDGLSHNGIASLAYPTNLSLPDTSLYTDMGLHENNAGEIWPGLGVC</sequence>
<dbReference type="InterPro" id="IPR036638">
    <property type="entry name" value="HLH_DNA-bd_sf"/>
</dbReference>
<feature type="region of interest" description="Disordered" evidence="2">
    <location>
        <begin position="1"/>
        <end position="27"/>
    </location>
</feature>
<dbReference type="STRING" id="1081108.A0A168G7K2"/>
<name>A0A168G7K2_CORDF</name>
<keyword evidence="1" id="KW-0175">Coiled coil</keyword>
<dbReference type="AlphaFoldDB" id="A0A168G7K2"/>
<comment type="caution">
    <text evidence="3">The sequence shown here is derived from an EMBL/GenBank/DDBJ whole genome shotgun (WGS) entry which is preliminary data.</text>
</comment>
<dbReference type="EMBL" id="AZHF01000004">
    <property type="protein sequence ID" value="OAA76133.1"/>
    <property type="molecule type" value="Genomic_DNA"/>
</dbReference>
<dbReference type="SUPFAM" id="SSF47459">
    <property type="entry name" value="HLH, helix-loop-helix DNA-binding domain"/>
    <property type="match status" value="1"/>
</dbReference>
<evidence type="ECO:0000313" key="4">
    <source>
        <dbReference type="Proteomes" id="UP000076881"/>
    </source>
</evidence>
<protein>
    <submittedName>
        <fullName evidence="3">Basic helix-loop-helix dimerization region bHLH</fullName>
    </submittedName>
</protein>
<gene>
    <name evidence="3" type="ORF">LEL_05817</name>
</gene>
<dbReference type="Gene3D" id="4.10.280.10">
    <property type="entry name" value="Helix-loop-helix DNA-binding domain"/>
    <property type="match status" value="1"/>
</dbReference>
<accession>A0A168G7K2</accession>
<evidence type="ECO:0000256" key="2">
    <source>
        <dbReference type="SAM" id="MobiDB-lite"/>
    </source>
</evidence>
<evidence type="ECO:0000256" key="1">
    <source>
        <dbReference type="SAM" id="Coils"/>
    </source>
</evidence>
<keyword evidence="4" id="KW-1185">Reference proteome</keyword>
<dbReference type="Proteomes" id="UP000076881">
    <property type="component" value="Unassembled WGS sequence"/>
</dbReference>
<dbReference type="GO" id="GO:0046983">
    <property type="term" value="F:protein dimerization activity"/>
    <property type="evidence" value="ECO:0007669"/>
    <property type="project" value="InterPro"/>
</dbReference>
<feature type="coiled-coil region" evidence="1">
    <location>
        <begin position="96"/>
        <end position="123"/>
    </location>
</feature>
<reference evidence="3 4" key="1">
    <citation type="journal article" date="2016" name="Genome Biol. Evol.">
        <title>Divergent and convergent evolution of fungal pathogenicity.</title>
        <authorList>
            <person name="Shang Y."/>
            <person name="Xiao G."/>
            <person name="Zheng P."/>
            <person name="Cen K."/>
            <person name="Zhan S."/>
            <person name="Wang C."/>
        </authorList>
    </citation>
    <scope>NUCLEOTIDE SEQUENCE [LARGE SCALE GENOMIC DNA]</scope>
    <source>
        <strain evidence="3 4">RCEF 1005</strain>
    </source>
</reference>